<evidence type="ECO:0000256" key="1">
    <source>
        <dbReference type="SAM" id="Coils"/>
    </source>
</evidence>
<evidence type="ECO:0000313" key="3">
    <source>
        <dbReference type="EMBL" id="KAI2652909.1"/>
    </source>
</evidence>
<evidence type="ECO:0000313" key="4">
    <source>
        <dbReference type="Proteomes" id="UP000830375"/>
    </source>
</evidence>
<dbReference type="EMBL" id="JACTAM010000019">
    <property type="protein sequence ID" value="KAI2652909.1"/>
    <property type="molecule type" value="Genomic_DNA"/>
</dbReference>
<keyword evidence="4" id="KW-1185">Reference proteome</keyword>
<evidence type="ECO:0000256" key="2">
    <source>
        <dbReference type="SAM" id="MobiDB-lite"/>
    </source>
</evidence>
<sequence>MALFSSIFRQLFERFAHFLRKRETPQKAQKCAAQELAAVEKLPEAPLMKAGEKKAFDFNVKYWKRRKRCCQYTEKKEERQVKRKVKKERERNEEESQKDKAEKERETLSLKEIKIKEKGHVQQKKRESDKLREIQSLESEHREAGEKKNKKRKLKERKTTEPAPLLVEVKPQVNPPVRSSVLKPIEAEPSVLPSVSEHFALPATRFKPLPPVTKPPMRHQKPAAAPEEVTLPGTPLQVDPPSVSEHSALPAAHFKPFPPVTKPSMPPRKPAAAPEEVTLPGTPFQVDPPSVSKHFVLPATRFKSFPPVTKRLMHPQKPATAPEEVILPGTPLQVDPPKPLAVPPSPTPASDELFSLRCSQVSPPKRLAVPPSITPAPDEVVALQQSSDEASPPSLLNPQPATSSLFEPPPQLMLIDIEDEENEYVEYTGKTIQPYDLLKSERPRLLEAEINPRMSAWLESDSEVLEEVWASEVVEVLGFGEEKDDSYEMLDSKAIEGHLDKASQKKEMDEHMIKLFCVTSPEHPKNETQHHVNVQEEPKSKRKVPLVLFTWAEEKAKKKEEKKIQKEKERRDKELLLERYTNDPKLKHLLINKHNRHYRSSE</sequence>
<feature type="region of interest" description="Disordered" evidence="2">
    <location>
        <begin position="364"/>
        <end position="408"/>
    </location>
</feature>
<feature type="compositionally biased region" description="Basic and acidic residues" evidence="2">
    <location>
        <begin position="87"/>
        <end position="147"/>
    </location>
</feature>
<feature type="region of interest" description="Disordered" evidence="2">
    <location>
        <begin position="520"/>
        <end position="539"/>
    </location>
</feature>
<accession>A0ABQ8LQJ5</accession>
<feature type="region of interest" description="Disordered" evidence="2">
    <location>
        <begin position="74"/>
        <end position="171"/>
    </location>
</feature>
<feature type="region of interest" description="Disordered" evidence="2">
    <location>
        <begin position="308"/>
        <end position="352"/>
    </location>
</feature>
<feature type="compositionally biased region" description="Polar residues" evidence="2">
    <location>
        <begin position="383"/>
        <end position="405"/>
    </location>
</feature>
<name>A0ABQ8LQJ5_LABRO</name>
<feature type="compositionally biased region" description="Pro residues" evidence="2">
    <location>
        <begin position="256"/>
        <end position="269"/>
    </location>
</feature>
<reference evidence="3 4" key="1">
    <citation type="submission" date="2022-01" db="EMBL/GenBank/DDBJ databases">
        <title>A high-quality chromosome-level genome assembly of rohu carp, Labeo rohita.</title>
        <authorList>
            <person name="Arick M.A. II"/>
            <person name="Hsu C.-Y."/>
            <person name="Magbanua Z."/>
            <person name="Pechanova O."/>
            <person name="Grover C."/>
            <person name="Miller E."/>
            <person name="Thrash A."/>
            <person name="Ezzel L."/>
            <person name="Alam S."/>
            <person name="Benzie J."/>
            <person name="Hamilton M."/>
            <person name="Karsi A."/>
            <person name="Lawrence M.L."/>
            <person name="Peterson D.G."/>
        </authorList>
    </citation>
    <scope>NUCLEOTIDE SEQUENCE [LARGE SCALE GENOMIC DNA]</scope>
    <source>
        <strain evidence="4">BAU-BD-2019</strain>
        <tissue evidence="3">Blood</tissue>
    </source>
</reference>
<organism evidence="3 4">
    <name type="scientific">Labeo rohita</name>
    <name type="common">Indian major carp</name>
    <name type="synonym">Cyprinus rohita</name>
    <dbReference type="NCBI Taxonomy" id="84645"/>
    <lineage>
        <taxon>Eukaryota</taxon>
        <taxon>Metazoa</taxon>
        <taxon>Chordata</taxon>
        <taxon>Craniata</taxon>
        <taxon>Vertebrata</taxon>
        <taxon>Euteleostomi</taxon>
        <taxon>Actinopterygii</taxon>
        <taxon>Neopterygii</taxon>
        <taxon>Teleostei</taxon>
        <taxon>Ostariophysi</taxon>
        <taxon>Cypriniformes</taxon>
        <taxon>Cyprinidae</taxon>
        <taxon>Labeoninae</taxon>
        <taxon>Labeonini</taxon>
        <taxon>Labeo</taxon>
    </lineage>
</organism>
<feature type="region of interest" description="Disordered" evidence="2">
    <location>
        <begin position="206"/>
        <end position="291"/>
    </location>
</feature>
<feature type="coiled-coil region" evidence="1">
    <location>
        <begin position="552"/>
        <end position="579"/>
    </location>
</feature>
<protein>
    <recommendedName>
        <fullName evidence="5">Stress response NST1-like</fullName>
    </recommendedName>
</protein>
<comment type="caution">
    <text evidence="3">The sequence shown here is derived from an EMBL/GenBank/DDBJ whole genome shotgun (WGS) entry which is preliminary data.</text>
</comment>
<proteinExistence type="predicted"/>
<feature type="compositionally biased region" description="Basic and acidic residues" evidence="2">
    <location>
        <begin position="522"/>
        <end position="539"/>
    </location>
</feature>
<keyword evidence="1" id="KW-0175">Coiled coil</keyword>
<dbReference type="Proteomes" id="UP000830375">
    <property type="component" value="Unassembled WGS sequence"/>
</dbReference>
<evidence type="ECO:0008006" key="5">
    <source>
        <dbReference type="Google" id="ProtNLM"/>
    </source>
</evidence>
<gene>
    <name evidence="3" type="ORF">H4Q32_006238</name>
</gene>
<feature type="compositionally biased region" description="Pro residues" evidence="2">
    <location>
        <begin position="334"/>
        <end position="347"/>
    </location>
</feature>